<reference evidence="1 2" key="1">
    <citation type="journal article" date="2021" name="Plant Biotechnol. J.">
        <title>Multi-omics assisted identification of the key and species-specific regulatory components of drought-tolerant mechanisms in Gossypium stocksii.</title>
        <authorList>
            <person name="Yu D."/>
            <person name="Ke L."/>
            <person name="Zhang D."/>
            <person name="Wu Y."/>
            <person name="Sun Y."/>
            <person name="Mei J."/>
            <person name="Sun J."/>
            <person name="Sun Y."/>
        </authorList>
    </citation>
    <scope>NUCLEOTIDE SEQUENCE [LARGE SCALE GENOMIC DNA]</scope>
    <source>
        <strain evidence="2">cv. E1</strain>
        <tissue evidence="1">Leaf</tissue>
    </source>
</reference>
<name>A0A9D3UZ27_9ROSI</name>
<evidence type="ECO:0000313" key="2">
    <source>
        <dbReference type="Proteomes" id="UP000828251"/>
    </source>
</evidence>
<accession>A0A9D3UZ27</accession>
<evidence type="ECO:0008006" key="3">
    <source>
        <dbReference type="Google" id="ProtNLM"/>
    </source>
</evidence>
<dbReference type="EMBL" id="JAIQCV010000009">
    <property type="protein sequence ID" value="KAH1064527.1"/>
    <property type="molecule type" value="Genomic_DNA"/>
</dbReference>
<keyword evidence="2" id="KW-1185">Reference proteome</keyword>
<dbReference type="AlphaFoldDB" id="A0A9D3UZ27"/>
<proteinExistence type="predicted"/>
<gene>
    <name evidence="1" type="ORF">J1N35_029514</name>
</gene>
<dbReference type="Proteomes" id="UP000828251">
    <property type="component" value="Unassembled WGS sequence"/>
</dbReference>
<protein>
    <recommendedName>
        <fullName evidence="3">Reverse transcriptase zinc-binding domain-containing protein</fullName>
    </recommendedName>
</protein>
<dbReference type="OrthoDB" id="1742963at2759"/>
<organism evidence="1 2">
    <name type="scientific">Gossypium stocksii</name>
    <dbReference type="NCBI Taxonomy" id="47602"/>
    <lineage>
        <taxon>Eukaryota</taxon>
        <taxon>Viridiplantae</taxon>
        <taxon>Streptophyta</taxon>
        <taxon>Embryophyta</taxon>
        <taxon>Tracheophyta</taxon>
        <taxon>Spermatophyta</taxon>
        <taxon>Magnoliopsida</taxon>
        <taxon>eudicotyledons</taxon>
        <taxon>Gunneridae</taxon>
        <taxon>Pentapetalae</taxon>
        <taxon>rosids</taxon>
        <taxon>malvids</taxon>
        <taxon>Malvales</taxon>
        <taxon>Malvaceae</taxon>
        <taxon>Malvoideae</taxon>
        <taxon>Gossypium</taxon>
    </lineage>
</organism>
<sequence>MRSTVILKGVCTEMEKIIRSFVWGHTKKKRISLVKWEEICKDTKNVSLSSKKIGCHNDSFLMKIGFNIVKKPKQLLVVWSRVREGIVLRDNGVKE</sequence>
<evidence type="ECO:0000313" key="1">
    <source>
        <dbReference type="EMBL" id="KAH1064527.1"/>
    </source>
</evidence>
<comment type="caution">
    <text evidence="1">The sequence shown here is derived from an EMBL/GenBank/DDBJ whole genome shotgun (WGS) entry which is preliminary data.</text>
</comment>